<protein>
    <submittedName>
        <fullName evidence="1">Uncharacterized protein</fullName>
    </submittedName>
</protein>
<gene>
    <name evidence="1" type="ORF">C5B42_01790</name>
</gene>
<dbReference type="EMBL" id="PSRQ01000023">
    <property type="protein sequence ID" value="PWU23741.1"/>
    <property type="molecule type" value="Genomic_DNA"/>
</dbReference>
<sequence>MQKWDTLEIHVWWNTKTPRFARDEEGDHEGPWGQVASRANSTAYDFNDDTIPCSGVSVPILMEKIKQEGWEPVSVVDGHANPDATQREHGEVISIMFFKRPVKEG</sequence>
<dbReference type="Proteomes" id="UP000246104">
    <property type="component" value="Unassembled WGS sequence"/>
</dbReference>
<organism evidence="1 2">
    <name type="scientific">Candidatus Cerribacteria bacterium 'Amazon FNV 2010 28 9'</name>
    <dbReference type="NCBI Taxonomy" id="2081795"/>
    <lineage>
        <taxon>Bacteria</taxon>
        <taxon>Candidatus Cerribacteria</taxon>
    </lineage>
</organism>
<evidence type="ECO:0000313" key="2">
    <source>
        <dbReference type="Proteomes" id="UP000246104"/>
    </source>
</evidence>
<evidence type="ECO:0000313" key="1">
    <source>
        <dbReference type="EMBL" id="PWU23741.1"/>
    </source>
</evidence>
<accession>A0A317JQQ4</accession>
<reference evidence="1 2" key="1">
    <citation type="submission" date="2018-02" db="EMBL/GenBank/DDBJ databases">
        <title>Genomic Reconstructions from Amazon Rainforest and Pasture Soil Reveal Novel Insights into the Physiology of Candidate Phyla in Tropical Sites.</title>
        <authorList>
            <person name="Kroeger M.E."/>
            <person name="Delmont T."/>
            <person name="Eren A.M."/>
            <person name="Guo J."/>
            <person name="Meyer K.M."/>
            <person name="Khan K."/>
            <person name="Rodrigues J.L.M."/>
            <person name="Bohannan B.J.M."/>
            <person name="Tringe S."/>
            <person name="Borges C.D."/>
            <person name="Tiedje J."/>
            <person name="Tsai S.M."/>
            <person name="Nusslein K."/>
        </authorList>
    </citation>
    <scope>NUCLEOTIDE SEQUENCE [LARGE SCALE GENOMIC DNA]</scope>
    <source>
        <strain evidence="1">Amazon FNV 2010 28 9</strain>
    </source>
</reference>
<dbReference type="AlphaFoldDB" id="A0A317JQQ4"/>
<proteinExistence type="predicted"/>
<name>A0A317JQQ4_9BACT</name>
<comment type="caution">
    <text evidence="1">The sequence shown here is derived from an EMBL/GenBank/DDBJ whole genome shotgun (WGS) entry which is preliminary data.</text>
</comment>